<dbReference type="PROSITE" id="PS51352">
    <property type="entry name" value="THIOREDOXIN_2"/>
    <property type="match status" value="1"/>
</dbReference>
<reference evidence="3 4" key="1">
    <citation type="submission" date="2023-12" db="EMBL/GenBank/DDBJ databases">
        <title>Baltic Sea Cyanobacteria.</title>
        <authorList>
            <person name="Delbaje E."/>
            <person name="Fewer D.P."/>
            <person name="Shishido T.K."/>
        </authorList>
    </citation>
    <scope>NUCLEOTIDE SEQUENCE [LARGE SCALE GENOMIC DNA]</scope>
    <source>
        <strain evidence="3 4">UHCC 0370</strain>
    </source>
</reference>
<dbReference type="Gene3D" id="3.40.30.10">
    <property type="entry name" value="Glutaredoxin"/>
    <property type="match status" value="1"/>
</dbReference>
<accession>A0ABU5TQ77</accession>
<dbReference type="PROSITE" id="PS00194">
    <property type="entry name" value="THIOREDOXIN_1"/>
    <property type="match status" value="1"/>
</dbReference>
<organism evidence="3 4">
    <name type="scientific">Pseudanabaena galeata UHCC 0370</name>
    <dbReference type="NCBI Taxonomy" id="3110310"/>
    <lineage>
        <taxon>Bacteria</taxon>
        <taxon>Bacillati</taxon>
        <taxon>Cyanobacteriota</taxon>
        <taxon>Cyanophyceae</taxon>
        <taxon>Pseudanabaenales</taxon>
        <taxon>Pseudanabaenaceae</taxon>
        <taxon>Pseudanabaena</taxon>
    </lineage>
</organism>
<keyword evidence="4" id="KW-1185">Reference proteome</keyword>
<dbReference type="RefSeq" id="WP_281009645.1">
    <property type="nucleotide sequence ID" value="NZ_JAYGIE010000123.1"/>
</dbReference>
<dbReference type="InterPro" id="IPR017937">
    <property type="entry name" value="Thioredoxin_CS"/>
</dbReference>
<dbReference type="PANTHER" id="PTHR47353:SF1">
    <property type="entry name" value="THIOREDOXIN-LIKE PROTEIN HCF164, CHLOROPLASTIC"/>
    <property type="match status" value="1"/>
</dbReference>
<dbReference type="EMBL" id="JAYGIE010000123">
    <property type="protein sequence ID" value="MEA5480422.1"/>
    <property type="molecule type" value="Genomic_DNA"/>
</dbReference>
<name>A0ABU5TQ77_9CYAN</name>
<dbReference type="InterPro" id="IPR036249">
    <property type="entry name" value="Thioredoxin-like_sf"/>
</dbReference>
<evidence type="ECO:0000259" key="2">
    <source>
        <dbReference type="PROSITE" id="PS51352"/>
    </source>
</evidence>
<feature type="domain" description="Thioredoxin" evidence="2">
    <location>
        <begin position="22"/>
        <end position="163"/>
    </location>
</feature>
<dbReference type="SUPFAM" id="SSF52833">
    <property type="entry name" value="Thioredoxin-like"/>
    <property type="match status" value="1"/>
</dbReference>
<dbReference type="InterPro" id="IPR013766">
    <property type="entry name" value="Thioredoxin_domain"/>
</dbReference>
<sequence length="165" mass="17381">MKVKYLRTLTAIALLSVGTAIALAKPESLQKSLSEAIAGEAAYAQSTSVGGPLAKKLQGKPVVVDIYASWCAACKNVAPTLSQLKQQYAGKVHFVVLDVSDRSSTAKSEAIAKELGLSNFFAANKTQTGSLTIVDPSSGKILSQHRNNANKSTYTKVLDAALAKR</sequence>
<protein>
    <submittedName>
        <fullName evidence="3">Thioredoxin domain-containing protein</fullName>
    </submittedName>
</protein>
<evidence type="ECO:0000313" key="4">
    <source>
        <dbReference type="Proteomes" id="UP001301388"/>
    </source>
</evidence>
<evidence type="ECO:0000256" key="1">
    <source>
        <dbReference type="SAM" id="SignalP"/>
    </source>
</evidence>
<evidence type="ECO:0000313" key="3">
    <source>
        <dbReference type="EMBL" id="MEA5480422.1"/>
    </source>
</evidence>
<proteinExistence type="predicted"/>
<keyword evidence="1" id="KW-0732">Signal</keyword>
<dbReference type="InterPro" id="IPR044241">
    <property type="entry name" value="TxlA/HCF164"/>
</dbReference>
<feature type="chain" id="PRO_5047141288" evidence="1">
    <location>
        <begin position="25"/>
        <end position="165"/>
    </location>
</feature>
<dbReference type="Proteomes" id="UP001301388">
    <property type="component" value="Unassembled WGS sequence"/>
</dbReference>
<gene>
    <name evidence="3" type="ORF">VB774_22540</name>
</gene>
<comment type="caution">
    <text evidence="3">The sequence shown here is derived from an EMBL/GenBank/DDBJ whole genome shotgun (WGS) entry which is preliminary data.</text>
</comment>
<feature type="signal peptide" evidence="1">
    <location>
        <begin position="1"/>
        <end position="24"/>
    </location>
</feature>
<dbReference type="PANTHER" id="PTHR47353">
    <property type="entry name" value="THIOREDOXIN-LIKE PROTEIN HCF164, CHLOROPLASTIC"/>
    <property type="match status" value="1"/>
</dbReference>
<dbReference type="Pfam" id="PF00085">
    <property type="entry name" value="Thioredoxin"/>
    <property type="match status" value="1"/>
</dbReference>